<dbReference type="GO" id="GO:0005634">
    <property type="term" value="C:nucleus"/>
    <property type="evidence" value="ECO:0007669"/>
    <property type="project" value="UniProtKB-SubCell"/>
</dbReference>
<organism evidence="15 16">
    <name type="scientific">Ridgeia piscesae</name>
    <name type="common">Tubeworm</name>
    <dbReference type="NCBI Taxonomy" id="27915"/>
    <lineage>
        <taxon>Eukaryota</taxon>
        <taxon>Metazoa</taxon>
        <taxon>Spiralia</taxon>
        <taxon>Lophotrochozoa</taxon>
        <taxon>Annelida</taxon>
        <taxon>Polychaeta</taxon>
        <taxon>Sedentaria</taxon>
        <taxon>Canalipalpata</taxon>
        <taxon>Sabellida</taxon>
        <taxon>Siboglinidae</taxon>
        <taxon>Ridgeia</taxon>
    </lineage>
</organism>
<feature type="site" description="mRNA cap binding" evidence="12">
    <location>
        <position position="313"/>
    </location>
</feature>
<dbReference type="InterPro" id="IPR039753">
    <property type="entry name" value="RG7MT1"/>
</dbReference>
<evidence type="ECO:0000259" key="14">
    <source>
        <dbReference type="PROSITE" id="PS51562"/>
    </source>
</evidence>
<gene>
    <name evidence="15" type="ORF">NP493_1300g00064</name>
</gene>
<dbReference type="EC" id="2.1.1.56" evidence="10"/>
<evidence type="ECO:0000256" key="13">
    <source>
        <dbReference type="SAM" id="MobiDB-lite"/>
    </source>
</evidence>
<evidence type="ECO:0000256" key="12">
    <source>
        <dbReference type="PIRSR" id="PIRSR028762-2"/>
    </source>
</evidence>
<dbReference type="Pfam" id="PF03291">
    <property type="entry name" value="mRNA_G-N7_MeTrfase"/>
    <property type="match status" value="1"/>
</dbReference>
<dbReference type="InterPro" id="IPR029063">
    <property type="entry name" value="SAM-dependent_MTases_sf"/>
</dbReference>
<feature type="binding site" evidence="11">
    <location>
        <position position="9"/>
    </location>
    <ligand>
        <name>S-adenosyl-L-methionine</name>
        <dbReference type="ChEBI" id="CHEBI:59789"/>
    </ligand>
</feature>
<feature type="binding site" evidence="11">
    <location>
        <position position="119"/>
    </location>
    <ligand>
        <name>S-adenosyl-L-methionine</name>
        <dbReference type="ChEBI" id="CHEBI:59789"/>
    </ligand>
</feature>
<sequence length="361" mass="41458">MRNFNNWIKSMAINDILMRIRQNKPPGAEMSVLDLCSGKGGDLLKWRKEQVDRLVCTDIARTSVELNEGRYKEMLNQASQEVRPQKIFKADFITADCTKQRLRDLYKDPELQFDLASCQFSFHYGFESHQQAKQMIQNACECLRPGGYFLGTTLDSNELVKRLRASEDMSFGNEVYRIEFETPNKTQLPLFGAKYNFYLEGVVDCPEFLVHFPLVEKMVAEYGMKLVYREPFADFFTEHIRKGDGRDLLGRMQALEPYPPAEEVNLVAKTSEAYTHARSYLDARQADKQNGWPSTDMKVGTLSKDEWEADSIYLVFAFQKVEETTTAPFPTSQVQAPTRKRPIIDPGANAEPSSKQTRTLF</sequence>
<feature type="site" description="mRNA cap binding" evidence="12">
    <location>
        <position position="123"/>
    </location>
</feature>
<dbReference type="AlphaFoldDB" id="A0AAD9K8Y2"/>
<evidence type="ECO:0000256" key="6">
    <source>
        <dbReference type="ARBA" id="ARBA00022884"/>
    </source>
</evidence>
<evidence type="ECO:0000256" key="7">
    <source>
        <dbReference type="ARBA" id="ARBA00023042"/>
    </source>
</evidence>
<dbReference type="PROSITE" id="PS51562">
    <property type="entry name" value="RNA_CAP0_MT"/>
    <property type="match status" value="1"/>
</dbReference>
<protein>
    <recommendedName>
        <fullName evidence="10">mRNA cap guanine-N(7) methyltransferase</fullName>
        <ecNumber evidence="10">2.1.1.56</ecNumber>
    </recommendedName>
    <alternativeName>
        <fullName evidence="10">mRNA (guanine-N(7))-methyltransferase</fullName>
    </alternativeName>
    <alternativeName>
        <fullName evidence="10">mRNA cap methyltransferase</fullName>
    </alternativeName>
</protein>
<dbReference type="PANTHER" id="PTHR12189">
    <property type="entry name" value="MRNA GUANINE-7- METHYLTRANSFERASE"/>
    <property type="match status" value="1"/>
</dbReference>
<reference evidence="15" key="1">
    <citation type="journal article" date="2023" name="Mol. Biol. Evol.">
        <title>Third-Generation Sequencing Reveals the Adaptive Role of the Epigenome in Three Deep-Sea Polychaetes.</title>
        <authorList>
            <person name="Perez M."/>
            <person name="Aroh O."/>
            <person name="Sun Y."/>
            <person name="Lan Y."/>
            <person name="Juniper S.K."/>
            <person name="Young C.R."/>
            <person name="Angers B."/>
            <person name="Qian P.Y."/>
        </authorList>
    </citation>
    <scope>NUCLEOTIDE SEQUENCE</scope>
    <source>
        <strain evidence="15">R07B-5</strain>
    </source>
</reference>
<feature type="binding site" evidence="11">
    <location>
        <position position="124"/>
    </location>
    <ligand>
        <name>S-adenosyl-L-methionine</name>
        <dbReference type="ChEBI" id="CHEBI:59789"/>
    </ligand>
</feature>
<evidence type="ECO:0000313" key="16">
    <source>
        <dbReference type="Proteomes" id="UP001209878"/>
    </source>
</evidence>
<dbReference type="GO" id="GO:0003723">
    <property type="term" value="F:RNA binding"/>
    <property type="evidence" value="ECO:0007669"/>
    <property type="project" value="UniProtKB-KW"/>
</dbReference>
<comment type="similarity">
    <text evidence="10">Belongs to the class I-like SAM-binding methyltransferase superfamily. mRNA cap 0 methyltransferase family.</text>
</comment>
<feature type="binding site" evidence="11">
    <location>
        <position position="58"/>
    </location>
    <ligand>
        <name>S-adenosyl-L-methionine</name>
        <dbReference type="ChEBI" id="CHEBI:59789"/>
    </ligand>
</feature>
<feature type="compositionally biased region" description="Polar residues" evidence="13">
    <location>
        <begin position="351"/>
        <end position="361"/>
    </location>
</feature>
<evidence type="ECO:0000256" key="8">
    <source>
        <dbReference type="ARBA" id="ARBA00023242"/>
    </source>
</evidence>
<keyword evidence="5 10" id="KW-0949">S-adenosyl-L-methionine</keyword>
<keyword evidence="7 10" id="KW-0506">mRNA capping</keyword>
<dbReference type="PIRSF" id="PIRSF028762">
    <property type="entry name" value="ABD1"/>
    <property type="match status" value="1"/>
</dbReference>
<feature type="region of interest" description="Disordered" evidence="13">
    <location>
        <begin position="328"/>
        <end position="361"/>
    </location>
</feature>
<dbReference type="EMBL" id="JAODUO010001298">
    <property type="protein sequence ID" value="KAK2166906.1"/>
    <property type="molecule type" value="Genomic_DNA"/>
</dbReference>
<comment type="catalytic activity">
    <reaction evidence="9">
        <text>a 5'-end (5'-triphosphoguanosine)-ribonucleoside in mRNA + S-adenosyl-L-methionine = a 5'-end (N(7)-methyl 5'-triphosphoguanosine)-ribonucleoside in mRNA + S-adenosyl-L-homocysteine</text>
        <dbReference type="Rhea" id="RHEA:67008"/>
        <dbReference type="Rhea" id="RHEA-COMP:17166"/>
        <dbReference type="Rhea" id="RHEA-COMP:17167"/>
        <dbReference type="ChEBI" id="CHEBI:57856"/>
        <dbReference type="ChEBI" id="CHEBI:59789"/>
        <dbReference type="ChEBI" id="CHEBI:156461"/>
        <dbReference type="ChEBI" id="CHEBI:167617"/>
        <dbReference type="EC" id="2.1.1.56"/>
    </reaction>
</comment>
<evidence type="ECO:0000256" key="3">
    <source>
        <dbReference type="ARBA" id="ARBA00022664"/>
    </source>
</evidence>
<accession>A0AAD9K8Y2</accession>
<feature type="binding site" evidence="11">
    <location>
        <position position="96"/>
    </location>
    <ligand>
        <name>S-adenosyl-L-methionine</name>
        <dbReference type="ChEBI" id="CHEBI:59789"/>
    </ligand>
</feature>
<dbReference type="Gene3D" id="3.40.50.150">
    <property type="entry name" value="Vaccinia Virus protein VP39"/>
    <property type="match status" value="1"/>
</dbReference>
<feature type="site" description="mRNA cap binding" evidence="12">
    <location>
        <position position="45"/>
    </location>
</feature>
<feature type="binding site" evidence="12">
    <location>
        <begin position="5"/>
        <end position="6"/>
    </location>
    <ligand>
        <name>mRNA</name>
        <dbReference type="ChEBI" id="CHEBI:33699"/>
    </ligand>
</feature>
<evidence type="ECO:0000256" key="9">
    <source>
        <dbReference type="ARBA" id="ARBA00044712"/>
    </source>
</evidence>
<keyword evidence="3 10" id="KW-0507">mRNA processing</keyword>
<keyword evidence="8 10" id="KW-0539">Nucleus</keyword>
<dbReference type="SUPFAM" id="SSF53335">
    <property type="entry name" value="S-adenosyl-L-methionine-dependent methyltransferases"/>
    <property type="match status" value="1"/>
</dbReference>
<feature type="binding site" evidence="11">
    <location>
        <position position="36"/>
    </location>
    <ligand>
        <name>S-adenosyl-L-methionine</name>
        <dbReference type="ChEBI" id="CHEBI:59789"/>
    </ligand>
</feature>
<evidence type="ECO:0000256" key="5">
    <source>
        <dbReference type="ARBA" id="ARBA00022691"/>
    </source>
</evidence>
<evidence type="ECO:0000256" key="10">
    <source>
        <dbReference type="PIRNR" id="PIRNR028762"/>
    </source>
</evidence>
<keyword evidence="6 10" id="KW-0694">RNA-binding</keyword>
<dbReference type="InterPro" id="IPR004971">
    <property type="entry name" value="mRNA_G-N7_MeTrfase_dom"/>
</dbReference>
<dbReference type="Proteomes" id="UP001209878">
    <property type="component" value="Unassembled WGS sequence"/>
</dbReference>
<feature type="domain" description="MRNA cap 0 methyltransferase" evidence="14">
    <location>
        <begin position="1"/>
        <end position="321"/>
    </location>
</feature>
<dbReference type="PANTHER" id="PTHR12189:SF2">
    <property type="entry name" value="MRNA CAP GUANINE-N7 METHYLTRANSFERASE"/>
    <property type="match status" value="1"/>
</dbReference>
<evidence type="ECO:0000256" key="11">
    <source>
        <dbReference type="PIRSR" id="PIRSR028762-1"/>
    </source>
</evidence>
<name>A0AAD9K8Y2_RIDPI</name>
<evidence type="ECO:0000256" key="2">
    <source>
        <dbReference type="ARBA" id="ARBA00022603"/>
    </source>
</evidence>
<evidence type="ECO:0000313" key="15">
    <source>
        <dbReference type="EMBL" id="KAK2166906.1"/>
    </source>
</evidence>
<keyword evidence="2 10" id="KW-0489">Methyltransferase</keyword>
<keyword evidence="16" id="KW-1185">Reference proteome</keyword>
<comment type="subcellular location">
    <subcellularLocation>
        <location evidence="1 10">Nucleus</location>
    </subcellularLocation>
</comment>
<dbReference type="GO" id="GO:0004482">
    <property type="term" value="F:mRNA 5'-cap (guanine-N7-)-methyltransferase activity"/>
    <property type="evidence" value="ECO:0007669"/>
    <property type="project" value="UniProtKB-EC"/>
</dbReference>
<feature type="site" description="mRNA cap binding" evidence="12">
    <location>
        <position position="70"/>
    </location>
</feature>
<evidence type="ECO:0000256" key="1">
    <source>
        <dbReference type="ARBA" id="ARBA00004123"/>
    </source>
</evidence>
<evidence type="ECO:0000256" key="4">
    <source>
        <dbReference type="ARBA" id="ARBA00022679"/>
    </source>
</evidence>
<comment type="caution">
    <text evidence="15">The sequence shown here is derived from an EMBL/GenBank/DDBJ whole genome shotgun (WGS) entry which is preliminary data.</text>
</comment>
<keyword evidence="4 10" id="KW-0808">Transferase</keyword>
<feature type="site" description="mRNA cap binding" evidence="12">
    <location>
        <position position="39"/>
    </location>
</feature>
<dbReference type="CDD" id="cd02440">
    <property type="entry name" value="AdoMet_MTases"/>
    <property type="match status" value="1"/>
</dbReference>
<dbReference type="InterPro" id="IPR016899">
    <property type="entry name" value="mRNA_G-N7_MeTrfase_euk"/>
</dbReference>
<proteinExistence type="inferred from homology"/>
<feature type="site" description="mRNA cap binding" evidence="12">
    <location>
        <position position="207"/>
    </location>
</feature>